<reference evidence="1 2" key="1">
    <citation type="submission" date="2014-11" db="EMBL/GenBank/DDBJ databases">
        <title>Genome of a novel goose pathogen.</title>
        <authorList>
            <person name="Hansen C.M."/>
            <person name="Hueffer K."/>
            <person name="Choi S.C."/>
        </authorList>
    </citation>
    <scope>NUCLEOTIDE SEQUENCE [LARGE SCALE GENOMIC DNA]</scope>
    <source>
        <strain evidence="1 2">KH1503</strain>
    </source>
</reference>
<accession>A0A0J0YQ17</accession>
<dbReference type="RefSeq" id="WP_047761635.1">
    <property type="nucleotide sequence ID" value="NZ_CP091510.1"/>
</dbReference>
<dbReference type="AlphaFoldDB" id="A0A0J0YQ17"/>
<proteinExistence type="predicted"/>
<gene>
    <name evidence="1" type="ORF">PL75_09165</name>
</gene>
<evidence type="ECO:0000313" key="2">
    <source>
        <dbReference type="Proteomes" id="UP000036027"/>
    </source>
</evidence>
<comment type="caution">
    <text evidence="1">The sequence shown here is derived from an EMBL/GenBank/DDBJ whole genome shotgun (WGS) entry which is preliminary data.</text>
</comment>
<dbReference type="EMBL" id="JTDO01000016">
    <property type="protein sequence ID" value="KLT72241.1"/>
    <property type="molecule type" value="Genomic_DNA"/>
</dbReference>
<sequence length="147" mass="17154">MNGINKISQSELEKFKNEMFDTYSNKFPEDKKPTIDEFAKNAASIIYQRVIDNAANKRYLEYGLYWFALKEAISAIDSDLFIGEETDSVIRDAYRHESHVDTIMAAEYYAMTQVRLNYIQPNREFNLDSETTYSLFDEDLEILSVIS</sequence>
<dbReference type="PATRIC" id="fig|1470200.3.peg.804"/>
<dbReference type="STRING" id="1470200.PL75_09165"/>
<protein>
    <submittedName>
        <fullName evidence="1">Uncharacterized protein</fullName>
    </submittedName>
</protein>
<dbReference type="Proteomes" id="UP000036027">
    <property type="component" value="Unassembled WGS sequence"/>
</dbReference>
<dbReference type="OrthoDB" id="9151442at2"/>
<keyword evidence="2" id="KW-1185">Reference proteome</keyword>
<name>A0A0J0YQ17_9NEIS</name>
<organism evidence="1 2">
    <name type="scientific">Neisseria arctica</name>
    <dbReference type="NCBI Taxonomy" id="1470200"/>
    <lineage>
        <taxon>Bacteria</taxon>
        <taxon>Pseudomonadati</taxon>
        <taxon>Pseudomonadota</taxon>
        <taxon>Betaproteobacteria</taxon>
        <taxon>Neisseriales</taxon>
        <taxon>Neisseriaceae</taxon>
        <taxon>Neisseria</taxon>
    </lineage>
</organism>
<evidence type="ECO:0000313" key="1">
    <source>
        <dbReference type="EMBL" id="KLT72241.1"/>
    </source>
</evidence>